<dbReference type="InterPro" id="IPR014318">
    <property type="entry name" value="Phageshock_PspG"/>
</dbReference>
<evidence type="ECO:0000256" key="1">
    <source>
        <dbReference type="SAM" id="Phobius"/>
    </source>
</evidence>
<gene>
    <name evidence="2" type="ORF">GFB47_10095</name>
</gene>
<name>A0A5Q0TF05_9VIBR</name>
<evidence type="ECO:0000313" key="3">
    <source>
        <dbReference type="Proteomes" id="UP000348942"/>
    </source>
</evidence>
<proteinExistence type="predicted"/>
<dbReference type="AlphaFoldDB" id="A0A5Q0TF05"/>
<keyword evidence="3" id="KW-1185">Reference proteome</keyword>
<accession>A0A5Q0TF05</accession>
<organism evidence="2 3">
    <name type="scientific">Vibrio algicola</name>
    <dbReference type="NCBI Taxonomy" id="2662262"/>
    <lineage>
        <taxon>Bacteria</taxon>
        <taxon>Pseudomonadati</taxon>
        <taxon>Pseudomonadota</taxon>
        <taxon>Gammaproteobacteria</taxon>
        <taxon>Vibrionales</taxon>
        <taxon>Vibrionaceae</taxon>
        <taxon>Vibrio</taxon>
    </lineage>
</organism>
<keyword evidence="1" id="KW-0812">Transmembrane</keyword>
<keyword evidence="1" id="KW-0472">Membrane</keyword>
<sequence>MFELLFILMLIAIFVLTGATMVSFFIAMGAALLLGAIFVMVGAVVKLLPWIIVALIALYIYKYYNKPDQNI</sequence>
<feature type="transmembrane region" description="Helical" evidence="1">
    <location>
        <begin position="7"/>
        <end position="27"/>
    </location>
</feature>
<dbReference type="EMBL" id="CP045699">
    <property type="protein sequence ID" value="QGA65712.1"/>
    <property type="molecule type" value="Genomic_DNA"/>
</dbReference>
<protein>
    <submittedName>
        <fullName evidence="2">Envelope stress response protein PspG</fullName>
    </submittedName>
</protein>
<dbReference type="RefSeq" id="WP_153447858.1">
    <property type="nucleotide sequence ID" value="NZ_CP045699.1"/>
</dbReference>
<dbReference type="Pfam" id="PF09583">
    <property type="entry name" value="Phageshock_PspG"/>
    <property type="match status" value="1"/>
</dbReference>
<keyword evidence="1" id="KW-1133">Transmembrane helix</keyword>
<feature type="transmembrane region" description="Helical" evidence="1">
    <location>
        <begin position="33"/>
        <end position="61"/>
    </location>
</feature>
<reference evidence="2 3" key="1">
    <citation type="submission" date="2019-10" db="EMBL/GenBank/DDBJ databases">
        <title>Vibrio sp. nov., isolated from Coralline algae surface.</title>
        <authorList>
            <person name="Geng Y."/>
            <person name="Zhang X."/>
        </authorList>
    </citation>
    <scope>NUCLEOTIDE SEQUENCE [LARGE SCALE GENOMIC DNA]</scope>
    <source>
        <strain evidence="2 3">SM1977</strain>
    </source>
</reference>
<dbReference type="Proteomes" id="UP000348942">
    <property type="component" value="Chromosome 1"/>
</dbReference>
<evidence type="ECO:0000313" key="2">
    <source>
        <dbReference type="EMBL" id="QGA65712.1"/>
    </source>
</evidence>